<dbReference type="SUPFAM" id="SSF48600">
    <property type="entry name" value="Chorismate mutase II"/>
    <property type="match status" value="1"/>
</dbReference>
<dbReference type="GO" id="GO:0004106">
    <property type="term" value="F:chorismate mutase activity"/>
    <property type="evidence" value="ECO:0007669"/>
    <property type="project" value="UniProtKB-EC"/>
</dbReference>
<evidence type="ECO:0000313" key="4">
    <source>
        <dbReference type="Proteomes" id="UP000029120"/>
    </source>
</evidence>
<dbReference type="GO" id="GO:0046417">
    <property type="term" value="P:chorismate metabolic process"/>
    <property type="evidence" value="ECO:0007669"/>
    <property type="project" value="InterPro"/>
</dbReference>
<dbReference type="InterPro" id="IPR036263">
    <property type="entry name" value="Chorismate_II_sf"/>
</dbReference>
<evidence type="ECO:0000256" key="2">
    <source>
        <dbReference type="ARBA" id="ARBA00023235"/>
    </source>
</evidence>
<dbReference type="Proteomes" id="UP000029120">
    <property type="component" value="Unassembled WGS sequence"/>
</dbReference>
<dbReference type="Gramene" id="KFK22463">
    <property type="protein sequence ID" value="KFK22463"/>
    <property type="gene ID" value="AALP_AAs48476U000100"/>
</dbReference>
<evidence type="ECO:0000256" key="1">
    <source>
        <dbReference type="ARBA" id="ARBA00012404"/>
    </source>
</evidence>
<dbReference type="Gene3D" id="1.10.590.10">
    <property type="entry name" value="Chorismate mutase, AroQ class superfamily, eukaryotic"/>
    <property type="match status" value="1"/>
</dbReference>
<keyword evidence="4" id="KW-1185">Reference proteome</keyword>
<feature type="non-terminal residue" evidence="3">
    <location>
        <position position="1"/>
    </location>
</feature>
<dbReference type="EC" id="5.4.99.5" evidence="1"/>
<reference evidence="4" key="1">
    <citation type="journal article" date="2015" name="Nat. Plants">
        <title>Genome expansion of Arabis alpina linked with retrotransposition and reduced symmetric DNA methylation.</title>
        <authorList>
            <person name="Willing E.M."/>
            <person name="Rawat V."/>
            <person name="Mandakova T."/>
            <person name="Maumus F."/>
            <person name="James G.V."/>
            <person name="Nordstroem K.J."/>
            <person name="Becker C."/>
            <person name="Warthmann N."/>
            <person name="Chica C."/>
            <person name="Szarzynska B."/>
            <person name="Zytnicki M."/>
            <person name="Albani M.C."/>
            <person name="Kiefer C."/>
            <person name="Bergonzi S."/>
            <person name="Castaings L."/>
            <person name="Mateos J.L."/>
            <person name="Berns M.C."/>
            <person name="Bujdoso N."/>
            <person name="Piofczyk T."/>
            <person name="de Lorenzo L."/>
            <person name="Barrero-Sicilia C."/>
            <person name="Mateos I."/>
            <person name="Piednoel M."/>
            <person name="Hagmann J."/>
            <person name="Chen-Min-Tao R."/>
            <person name="Iglesias-Fernandez R."/>
            <person name="Schuster S.C."/>
            <person name="Alonso-Blanco C."/>
            <person name="Roudier F."/>
            <person name="Carbonero P."/>
            <person name="Paz-Ares J."/>
            <person name="Davis S.J."/>
            <person name="Pecinka A."/>
            <person name="Quesneville H."/>
            <person name="Colot V."/>
            <person name="Lysak M.A."/>
            <person name="Weigel D."/>
            <person name="Coupland G."/>
            <person name="Schneeberger K."/>
        </authorList>
    </citation>
    <scope>NUCLEOTIDE SEQUENCE [LARGE SCALE GENOMIC DNA]</scope>
    <source>
        <strain evidence="4">cv. Pajares</strain>
    </source>
</reference>
<dbReference type="InterPro" id="IPR037039">
    <property type="entry name" value="CM_AroQ_sf_eucaryotic"/>
</dbReference>
<proteinExistence type="predicted"/>
<dbReference type="AlphaFoldDB" id="A0A087FXW1"/>
<protein>
    <recommendedName>
        <fullName evidence="1">chorismate mutase</fullName>
        <ecNumber evidence="1">5.4.99.5</ecNumber>
    </recommendedName>
</protein>
<sequence length="137" mass="15227">DMAKVVDSDSSSGGSDLLSMSLDSIRELLIRQEDTIVFSLIERSKFEESRCLDSVVSSSLASKEQKAHDAILCVLNLRGVTKELALEECMCLRKRREEWRLSWKNCSGGDMDKDRASVFDTVAAYIGKLGGPNYSNL</sequence>
<gene>
    <name evidence="3" type="ORF">AALP_AAs48476U000100</name>
</gene>
<keyword evidence="2" id="KW-0413">Isomerase</keyword>
<name>A0A087FXW1_ARAAL</name>
<dbReference type="eggNOG" id="KOG0795">
    <property type="taxonomic scope" value="Eukaryota"/>
</dbReference>
<accession>A0A087FXW1</accession>
<evidence type="ECO:0000313" key="3">
    <source>
        <dbReference type="EMBL" id="KFK22463.1"/>
    </source>
</evidence>
<organism evidence="3 4">
    <name type="scientific">Arabis alpina</name>
    <name type="common">Alpine rock-cress</name>
    <dbReference type="NCBI Taxonomy" id="50452"/>
    <lineage>
        <taxon>Eukaryota</taxon>
        <taxon>Viridiplantae</taxon>
        <taxon>Streptophyta</taxon>
        <taxon>Embryophyta</taxon>
        <taxon>Tracheophyta</taxon>
        <taxon>Spermatophyta</taxon>
        <taxon>Magnoliopsida</taxon>
        <taxon>eudicotyledons</taxon>
        <taxon>Gunneridae</taxon>
        <taxon>Pentapetalae</taxon>
        <taxon>rosids</taxon>
        <taxon>malvids</taxon>
        <taxon>Brassicales</taxon>
        <taxon>Brassicaceae</taxon>
        <taxon>Arabideae</taxon>
        <taxon>Arabis</taxon>
    </lineage>
</organism>
<dbReference type="EMBL" id="KL988878">
    <property type="protein sequence ID" value="KFK22463.1"/>
    <property type="molecule type" value="Genomic_DNA"/>
</dbReference>
<dbReference type="GO" id="GO:0009073">
    <property type="term" value="P:aromatic amino acid family biosynthetic process"/>
    <property type="evidence" value="ECO:0007669"/>
    <property type="project" value="InterPro"/>
</dbReference>